<name>A0A174YTF4_9FIRM</name>
<accession>A0A174YTF4</accession>
<protein>
    <submittedName>
        <fullName evidence="1">Uncharacterized protein</fullName>
    </submittedName>
</protein>
<dbReference type="RefSeq" id="WP_055216051.1">
    <property type="nucleotide sequence ID" value="NZ_CZBU01000004.1"/>
</dbReference>
<reference evidence="1 2" key="1">
    <citation type="submission" date="2015-09" db="EMBL/GenBank/DDBJ databases">
        <authorList>
            <consortium name="Pathogen Informatics"/>
        </authorList>
    </citation>
    <scope>NUCLEOTIDE SEQUENCE [LARGE SCALE GENOMIC DNA]</scope>
    <source>
        <strain evidence="1 2">2789STDY5834875</strain>
    </source>
</reference>
<evidence type="ECO:0000313" key="2">
    <source>
        <dbReference type="Proteomes" id="UP000095621"/>
    </source>
</evidence>
<sequence length="75" mass="8376">MNPASIMKLMSAKNKFQKNHPKFVAFLNRCFAGGLKEGTIIEITVTNPGEVPITSNIKVQQSDLELLEELKEMGR</sequence>
<evidence type="ECO:0000313" key="1">
    <source>
        <dbReference type="EMBL" id="CUQ78373.1"/>
    </source>
</evidence>
<dbReference type="Proteomes" id="UP000095621">
    <property type="component" value="Unassembled WGS sequence"/>
</dbReference>
<proteinExistence type="predicted"/>
<gene>
    <name evidence="1" type="ORF">ERS852490_02047</name>
</gene>
<dbReference type="AlphaFoldDB" id="A0A174YTF4"/>
<organism evidence="1 2">
    <name type="scientific">Lachnospira eligens</name>
    <dbReference type="NCBI Taxonomy" id="39485"/>
    <lineage>
        <taxon>Bacteria</taxon>
        <taxon>Bacillati</taxon>
        <taxon>Bacillota</taxon>
        <taxon>Clostridia</taxon>
        <taxon>Lachnospirales</taxon>
        <taxon>Lachnospiraceae</taxon>
        <taxon>Lachnospira</taxon>
    </lineage>
</organism>
<dbReference type="EMBL" id="CZBU01000004">
    <property type="protein sequence ID" value="CUQ78373.1"/>
    <property type="molecule type" value="Genomic_DNA"/>
</dbReference>